<comment type="caution">
    <text evidence="2">The sequence shown here is derived from an EMBL/GenBank/DDBJ whole genome shotgun (WGS) entry which is preliminary data.</text>
</comment>
<organism evidence="2 3">
    <name type="scientific">Alosa alosa</name>
    <name type="common">allis shad</name>
    <dbReference type="NCBI Taxonomy" id="278164"/>
    <lineage>
        <taxon>Eukaryota</taxon>
        <taxon>Metazoa</taxon>
        <taxon>Chordata</taxon>
        <taxon>Craniata</taxon>
        <taxon>Vertebrata</taxon>
        <taxon>Euteleostomi</taxon>
        <taxon>Actinopterygii</taxon>
        <taxon>Neopterygii</taxon>
        <taxon>Teleostei</taxon>
        <taxon>Clupei</taxon>
        <taxon>Clupeiformes</taxon>
        <taxon>Clupeoidei</taxon>
        <taxon>Clupeidae</taxon>
        <taxon>Alosa</taxon>
    </lineage>
</organism>
<evidence type="ECO:0000313" key="3">
    <source>
        <dbReference type="Proteomes" id="UP000823561"/>
    </source>
</evidence>
<proteinExistence type="predicted"/>
<dbReference type="InterPro" id="IPR057050">
    <property type="entry name" value="RRM_PARP14_2"/>
</dbReference>
<sequence>MSSDLGLLGLVVENISGVSEEDYNMELINESCVAVVTFSHHNDVENFLNEARISKKFKQYNLSAQVLESTCSLRMEGLPPQANRDVLNVYYETLRVEAKSISMIPEENAAVVTFFKPEDFVDMLHRKHSICKVEVYMYPYYESLGTALYGKDRPRWTTPRPFMNKGTEKPPSEKRCTAVVVENIPEEMTRNLLGLIVESISGVSEEEYTMELIYESCVAVVTFRHPKDFERFL</sequence>
<name>A0AAV6HCH9_9TELE</name>
<reference evidence="2" key="1">
    <citation type="submission" date="2020-10" db="EMBL/GenBank/DDBJ databases">
        <title>Chromosome-scale genome assembly of the Allis shad, Alosa alosa.</title>
        <authorList>
            <person name="Margot Z."/>
            <person name="Christophe K."/>
            <person name="Cabau C."/>
            <person name="Louis A."/>
            <person name="Berthelot C."/>
            <person name="Parey E."/>
            <person name="Roest Crollius H."/>
            <person name="Montfort J."/>
            <person name="Robinson-Rechavi M."/>
            <person name="Bucao C."/>
            <person name="Bouchez O."/>
            <person name="Gislard M."/>
            <person name="Lluch J."/>
            <person name="Milhes M."/>
            <person name="Lampietro C."/>
            <person name="Lopez Roques C."/>
            <person name="Donnadieu C."/>
            <person name="Braasch I."/>
            <person name="Desvignes T."/>
            <person name="Postlethwait J."/>
            <person name="Bobe J."/>
            <person name="Guiguen Y."/>
        </authorList>
    </citation>
    <scope>NUCLEOTIDE SEQUENCE</scope>
    <source>
        <strain evidence="2">M-15738</strain>
        <tissue evidence="2">Blood</tissue>
    </source>
</reference>
<evidence type="ECO:0000259" key="1">
    <source>
        <dbReference type="Pfam" id="PF23245"/>
    </source>
</evidence>
<dbReference type="EMBL" id="JADWDJ010000002">
    <property type="protein sequence ID" value="KAG5284244.1"/>
    <property type="molecule type" value="Genomic_DNA"/>
</dbReference>
<dbReference type="Proteomes" id="UP000823561">
    <property type="component" value="Chromosome 2"/>
</dbReference>
<feature type="domain" description="PARP14 second RRM" evidence="1">
    <location>
        <begin position="7"/>
        <end position="68"/>
    </location>
</feature>
<keyword evidence="3" id="KW-1185">Reference proteome</keyword>
<feature type="non-terminal residue" evidence="2">
    <location>
        <position position="233"/>
    </location>
</feature>
<dbReference type="AlphaFoldDB" id="A0AAV6HCH9"/>
<dbReference type="Pfam" id="PF23245">
    <property type="entry name" value="RRM_PARP14_2"/>
    <property type="match status" value="2"/>
</dbReference>
<gene>
    <name evidence="2" type="ORF">AALO_G00024520</name>
</gene>
<dbReference type="Pfam" id="PF23085">
    <property type="entry name" value="RRM_PARP14_3"/>
    <property type="match status" value="1"/>
</dbReference>
<feature type="domain" description="PARP14 second RRM" evidence="1">
    <location>
        <begin position="177"/>
        <end position="233"/>
    </location>
</feature>
<dbReference type="Gene3D" id="3.30.70.330">
    <property type="match status" value="1"/>
</dbReference>
<evidence type="ECO:0000313" key="2">
    <source>
        <dbReference type="EMBL" id="KAG5284244.1"/>
    </source>
</evidence>
<dbReference type="InterPro" id="IPR012677">
    <property type="entry name" value="Nucleotide-bd_a/b_plait_sf"/>
</dbReference>
<accession>A0AAV6HCH9</accession>
<protein>
    <recommendedName>
        <fullName evidence="1">PARP14 second RRM domain-containing protein</fullName>
    </recommendedName>
</protein>